<dbReference type="AlphaFoldDB" id="A0AAJ0EMS0"/>
<organism evidence="2 3">
    <name type="scientific">Colletotrichum phormii</name>
    <dbReference type="NCBI Taxonomy" id="359342"/>
    <lineage>
        <taxon>Eukaryota</taxon>
        <taxon>Fungi</taxon>
        <taxon>Dikarya</taxon>
        <taxon>Ascomycota</taxon>
        <taxon>Pezizomycotina</taxon>
        <taxon>Sordariomycetes</taxon>
        <taxon>Hypocreomycetidae</taxon>
        <taxon>Glomerellales</taxon>
        <taxon>Glomerellaceae</taxon>
        <taxon>Colletotrichum</taxon>
        <taxon>Colletotrichum acutatum species complex</taxon>
    </lineage>
</organism>
<feature type="transmembrane region" description="Helical" evidence="1">
    <location>
        <begin position="6"/>
        <end position="24"/>
    </location>
</feature>
<dbReference type="GeneID" id="85474424"/>
<keyword evidence="1" id="KW-0472">Membrane</keyword>
<evidence type="ECO:0000256" key="1">
    <source>
        <dbReference type="SAM" id="Phobius"/>
    </source>
</evidence>
<feature type="non-terminal residue" evidence="2">
    <location>
        <position position="51"/>
    </location>
</feature>
<evidence type="ECO:0000313" key="3">
    <source>
        <dbReference type="Proteomes" id="UP001243989"/>
    </source>
</evidence>
<dbReference type="Proteomes" id="UP001243989">
    <property type="component" value="Unassembled WGS sequence"/>
</dbReference>
<reference evidence="2" key="1">
    <citation type="submission" date="2021-06" db="EMBL/GenBank/DDBJ databases">
        <title>Comparative genomics, transcriptomics and evolutionary studies reveal genomic signatures of adaptation to plant cell wall in hemibiotrophic fungi.</title>
        <authorList>
            <consortium name="DOE Joint Genome Institute"/>
            <person name="Baroncelli R."/>
            <person name="Diaz J.F."/>
            <person name="Benocci T."/>
            <person name="Peng M."/>
            <person name="Battaglia E."/>
            <person name="Haridas S."/>
            <person name="Andreopoulos W."/>
            <person name="Labutti K."/>
            <person name="Pangilinan J."/>
            <person name="Floch G.L."/>
            <person name="Makela M.R."/>
            <person name="Henrissat B."/>
            <person name="Grigoriev I.V."/>
            <person name="Crouch J.A."/>
            <person name="De Vries R.P."/>
            <person name="Sukno S.A."/>
            <person name="Thon M.R."/>
        </authorList>
    </citation>
    <scope>NUCLEOTIDE SEQUENCE</scope>
    <source>
        <strain evidence="2">CBS 102054</strain>
    </source>
</reference>
<proteinExistence type="predicted"/>
<keyword evidence="1" id="KW-0812">Transmembrane</keyword>
<keyword evidence="1" id="KW-1133">Transmembrane helix</keyword>
<keyword evidence="3" id="KW-1185">Reference proteome</keyword>
<gene>
    <name evidence="2" type="ORF">BDP81DRAFT_416735</name>
</gene>
<comment type="caution">
    <text evidence="2">The sequence shown here is derived from an EMBL/GenBank/DDBJ whole genome shotgun (WGS) entry which is preliminary data.</text>
</comment>
<protein>
    <submittedName>
        <fullName evidence="2">Uncharacterized protein</fullName>
    </submittedName>
</protein>
<sequence>MLSVIAYLQFLRLYPIPVLFLVWFRKSNAKSVSVFRRLPCILFWRVGCSSM</sequence>
<name>A0AAJ0EMS0_9PEZI</name>
<evidence type="ECO:0000313" key="2">
    <source>
        <dbReference type="EMBL" id="KAK1654889.1"/>
    </source>
</evidence>
<accession>A0AAJ0EMS0</accession>
<dbReference type="RefSeq" id="XP_060450933.1">
    <property type="nucleotide sequence ID" value="XM_060589562.1"/>
</dbReference>
<dbReference type="EMBL" id="JAHMHQ010000002">
    <property type="protein sequence ID" value="KAK1654889.1"/>
    <property type="molecule type" value="Genomic_DNA"/>
</dbReference>